<dbReference type="Proteomes" id="UP000031512">
    <property type="component" value="Unassembled WGS sequence"/>
</dbReference>
<evidence type="ECO:0000256" key="3">
    <source>
        <dbReference type="ARBA" id="ARBA00022723"/>
    </source>
</evidence>
<dbReference type="AlphaFoldDB" id="L1LGN4"/>
<keyword evidence="4" id="KW-0460">Magnesium</keyword>
<dbReference type="STRING" id="1537102.L1LGN4"/>
<keyword evidence="3" id="KW-0479">Metal-binding</keyword>
<dbReference type="GO" id="GO:0004161">
    <property type="term" value="F:dimethylallyltranstransferase activity"/>
    <property type="evidence" value="ECO:0007669"/>
    <property type="project" value="UniProtKB-EC"/>
</dbReference>
<dbReference type="GO" id="GO:0005737">
    <property type="term" value="C:cytoplasm"/>
    <property type="evidence" value="ECO:0007669"/>
    <property type="project" value="TreeGrafter"/>
</dbReference>
<organism evidence="6 7">
    <name type="scientific">Theileria equi strain WA</name>
    <dbReference type="NCBI Taxonomy" id="1537102"/>
    <lineage>
        <taxon>Eukaryota</taxon>
        <taxon>Sar</taxon>
        <taxon>Alveolata</taxon>
        <taxon>Apicomplexa</taxon>
        <taxon>Aconoidasida</taxon>
        <taxon>Piroplasmida</taxon>
        <taxon>Theileriidae</taxon>
        <taxon>Theileria</taxon>
    </lineage>
</organism>
<evidence type="ECO:0000256" key="1">
    <source>
        <dbReference type="ARBA" id="ARBA00001946"/>
    </source>
</evidence>
<reference evidence="6 7" key="1">
    <citation type="journal article" date="2012" name="BMC Genomics">
        <title>Comparative genomic analysis and phylogenetic position of Theileria equi.</title>
        <authorList>
            <person name="Kappmeyer L.S."/>
            <person name="Thiagarajan M."/>
            <person name="Herndon D.R."/>
            <person name="Ramsay J.D."/>
            <person name="Caler E."/>
            <person name="Djikeng A."/>
            <person name="Gillespie J.J."/>
            <person name="Lau A.O."/>
            <person name="Roalson E.H."/>
            <person name="Silva J.C."/>
            <person name="Silva M.G."/>
            <person name="Suarez C.E."/>
            <person name="Ueti M.W."/>
            <person name="Nene V.M."/>
            <person name="Mealey R.H."/>
            <person name="Knowles D.P."/>
            <person name="Brayton K.A."/>
        </authorList>
    </citation>
    <scope>NUCLEOTIDE SEQUENCE [LARGE SCALE GENOMIC DNA]</scope>
    <source>
        <strain evidence="6 7">WA</strain>
    </source>
</reference>
<dbReference type="CDD" id="cd00867">
    <property type="entry name" value="Trans_IPPS"/>
    <property type="match status" value="1"/>
</dbReference>
<name>L1LGN4_THEEQ</name>
<dbReference type="GeneID" id="15806699"/>
<evidence type="ECO:0000256" key="5">
    <source>
        <dbReference type="RuleBase" id="RU004466"/>
    </source>
</evidence>
<dbReference type="eggNOG" id="KOG0711">
    <property type="taxonomic scope" value="Eukaryota"/>
</dbReference>
<dbReference type="GO" id="GO:0045337">
    <property type="term" value="P:farnesyl diphosphate biosynthetic process"/>
    <property type="evidence" value="ECO:0007669"/>
    <property type="project" value="TreeGrafter"/>
</dbReference>
<protein>
    <submittedName>
        <fullName evidence="6">Farnesyl pyrophosphate synthetase, putative</fullName>
        <ecNumber evidence="6">2.5.1.1</ecNumber>
    </submittedName>
</protein>
<dbReference type="KEGG" id="beq:BEWA_045000"/>
<comment type="similarity">
    <text evidence="5">Belongs to the FPP/GGPP synthase family.</text>
</comment>
<dbReference type="InterPro" id="IPR039702">
    <property type="entry name" value="FPS1-like"/>
</dbReference>
<dbReference type="SFLD" id="SFLDS00005">
    <property type="entry name" value="Isoprenoid_Synthase_Type_I"/>
    <property type="match status" value="1"/>
</dbReference>
<dbReference type="GO" id="GO:0004337">
    <property type="term" value="F:(2E,6E)-farnesyl diphosphate synthase activity"/>
    <property type="evidence" value="ECO:0007669"/>
    <property type="project" value="TreeGrafter"/>
</dbReference>
<dbReference type="SUPFAM" id="SSF48576">
    <property type="entry name" value="Terpenoid synthases"/>
    <property type="match status" value="1"/>
</dbReference>
<evidence type="ECO:0000313" key="7">
    <source>
        <dbReference type="Proteomes" id="UP000031512"/>
    </source>
</evidence>
<dbReference type="SFLD" id="SFLDG01017">
    <property type="entry name" value="Polyprenyl_Transferase_Like"/>
    <property type="match status" value="1"/>
</dbReference>
<dbReference type="PANTHER" id="PTHR11525">
    <property type="entry name" value="FARNESYL-PYROPHOSPHATE SYNTHETASE"/>
    <property type="match status" value="1"/>
</dbReference>
<accession>L1LGN4</accession>
<dbReference type="VEuPathDB" id="PiroplasmaDB:BEWA_045000"/>
<dbReference type="EC" id="2.5.1.1" evidence="6"/>
<evidence type="ECO:0000313" key="6">
    <source>
        <dbReference type="EMBL" id="EKX74420.1"/>
    </source>
</evidence>
<keyword evidence="2 5" id="KW-0808">Transferase</keyword>
<dbReference type="InterPro" id="IPR008949">
    <property type="entry name" value="Isoprenoid_synthase_dom_sf"/>
</dbReference>
<dbReference type="Gene3D" id="1.10.600.10">
    <property type="entry name" value="Farnesyl Diphosphate Synthase"/>
    <property type="match status" value="1"/>
</dbReference>
<dbReference type="RefSeq" id="XP_004833872.1">
    <property type="nucleotide sequence ID" value="XM_004833815.1"/>
</dbReference>
<dbReference type="GO" id="GO:0046872">
    <property type="term" value="F:metal ion binding"/>
    <property type="evidence" value="ECO:0007669"/>
    <property type="project" value="UniProtKB-KW"/>
</dbReference>
<sequence length="356" mass="40457">MESGILTKGDIDSCMERLKSFFPSFLDIANDEIKSYDVSGEVLQYYSYAIQYNLQGGKMLRGTLVAATVKTLAGDNMTETLWLQTLTLAWCVELLQTSFLVADDMMDQSTTRRSNACWYLVPTIGIKNAINDTMFLYTLINRIIINNLKDHPNLLEIIDTFGRVSMTTILGQHMDTYDSQDKSLLDSGEVATKLFNRICKNKTSYYTFFLPVKFGMILSGMDSSNLCYSRVESISVLLGLLFQAQDDFLDCYGNPEHCGKDGTDIQTRKCSWLLAKALSIGSQDQIRRIKENIGKCDEDKVQIVKDVFDELEMQSLFAQYSGELTEKIEDEINQLDHRGIKSILQWSLHIITKRSK</sequence>
<dbReference type="InterPro" id="IPR000092">
    <property type="entry name" value="Polyprenyl_synt"/>
</dbReference>
<dbReference type="Pfam" id="PF00348">
    <property type="entry name" value="polyprenyl_synt"/>
    <property type="match status" value="1"/>
</dbReference>
<dbReference type="EMBL" id="ACOU01000001">
    <property type="protein sequence ID" value="EKX74420.1"/>
    <property type="molecule type" value="Genomic_DNA"/>
</dbReference>
<comment type="cofactor">
    <cofactor evidence="1">
        <name>Mg(2+)</name>
        <dbReference type="ChEBI" id="CHEBI:18420"/>
    </cofactor>
</comment>
<dbReference type="OrthoDB" id="10257492at2759"/>
<evidence type="ECO:0000256" key="4">
    <source>
        <dbReference type="ARBA" id="ARBA00022842"/>
    </source>
</evidence>
<evidence type="ECO:0000256" key="2">
    <source>
        <dbReference type="ARBA" id="ARBA00022679"/>
    </source>
</evidence>
<keyword evidence="7" id="KW-1185">Reference proteome</keyword>
<comment type="caution">
    <text evidence="6">The sequence shown here is derived from an EMBL/GenBank/DDBJ whole genome shotgun (WGS) entry which is preliminary data.</text>
</comment>
<dbReference type="PANTHER" id="PTHR11525:SF0">
    <property type="entry name" value="FARNESYL PYROPHOSPHATE SYNTHASE"/>
    <property type="match status" value="1"/>
</dbReference>
<proteinExistence type="inferred from homology"/>
<gene>
    <name evidence="6" type="ORF">BEWA_045000</name>
</gene>